<comment type="similarity">
    <text evidence="2">Belongs to the TMEM234 family.</text>
</comment>
<dbReference type="SUPFAM" id="SSF103481">
    <property type="entry name" value="Multidrug resistance efflux transporter EmrE"/>
    <property type="match status" value="1"/>
</dbReference>
<evidence type="ECO:0000256" key="6">
    <source>
        <dbReference type="SAM" id="Phobius"/>
    </source>
</evidence>
<keyword evidence="3 6" id="KW-0812">Transmembrane</keyword>
<feature type="transmembrane region" description="Helical" evidence="6">
    <location>
        <begin position="67"/>
        <end position="84"/>
    </location>
</feature>
<dbReference type="PANTHER" id="PTHR28668">
    <property type="entry name" value="TRANSMEMBRANE PROTEIN 234"/>
    <property type="match status" value="1"/>
</dbReference>
<gene>
    <name evidence="7" type="ORF">A0J61_07305</name>
</gene>
<keyword evidence="4 6" id="KW-1133">Transmembrane helix</keyword>
<comment type="subcellular location">
    <subcellularLocation>
        <location evidence="1">Membrane</location>
        <topology evidence="1">Multi-pass membrane protein</topology>
    </subcellularLocation>
</comment>
<evidence type="ECO:0000256" key="4">
    <source>
        <dbReference type="ARBA" id="ARBA00022989"/>
    </source>
</evidence>
<dbReference type="InterPro" id="IPR037185">
    <property type="entry name" value="EmrE-like"/>
</dbReference>
<evidence type="ECO:0000256" key="5">
    <source>
        <dbReference type="ARBA" id="ARBA00023136"/>
    </source>
</evidence>
<dbReference type="Proteomes" id="UP000093000">
    <property type="component" value="Unassembled WGS sequence"/>
</dbReference>
<dbReference type="GO" id="GO:0016020">
    <property type="term" value="C:membrane"/>
    <property type="evidence" value="ECO:0007669"/>
    <property type="project" value="UniProtKB-SubCell"/>
</dbReference>
<evidence type="ECO:0000256" key="1">
    <source>
        <dbReference type="ARBA" id="ARBA00004141"/>
    </source>
</evidence>
<feature type="transmembrane region" description="Helical" evidence="6">
    <location>
        <begin position="128"/>
        <end position="148"/>
    </location>
</feature>
<dbReference type="EMBL" id="LUGH01000486">
    <property type="protein sequence ID" value="OBZ84642.1"/>
    <property type="molecule type" value="Genomic_DNA"/>
</dbReference>
<keyword evidence="8" id="KW-1185">Reference proteome</keyword>
<accession>A0A1C7N685</accession>
<organism evidence="7 8">
    <name type="scientific">Choanephora cucurbitarum</name>
    <dbReference type="NCBI Taxonomy" id="101091"/>
    <lineage>
        <taxon>Eukaryota</taxon>
        <taxon>Fungi</taxon>
        <taxon>Fungi incertae sedis</taxon>
        <taxon>Mucoromycota</taxon>
        <taxon>Mucoromycotina</taxon>
        <taxon>Mucoromycetes</taxon>
        <taxon>Mucorales</taxon>
        <taxon>Mucorineae</taxon>
        <taxon>Choanephoraceae</taxon>
        <taxon>Choanephoroideae</taxon>
        <taxon>Choanephora</taxon>
    </lineage>
</organism>
<dbReference type="AlphaFoldDB" id="A0A1C7N685"/>
<reference evidence="7 8" key="1">
    <citation type="submission" date="2016-03" db="EMBL/GenBank/DDBJ databases">
        <title>Choanephora cucurbitarum.</title>
        <authorList>
            <person name="Min B."/>
            <person name="Park H."/>
            <person name="Park J.-H."/>
            <person name="Shin H.-D."/>
            <person name="Choi I.-G."/>
        </authorList>
    </citation>
    <scope>NUCLEOTIDE SEQUENCE [LARGE SCALE GENOMIC DNA]</scope>
    <source>
        <strain evidence="7 8">KUS-F28377</strain>
    </source>
</reference>
<dbReference type="InterPro" id="IPR018908">
    <property type="entry name" value="TMEM234"/>
</dbReference>
<evidence type="ECO:0000256" key="3">
    <source>
        <dbReference type="ARBA" id="ARBA00022692"/>
    </source>
</evidence>
<dbReference type="Pfam" id="PF10639">
    <property type="entry name" value="TMEM234"/>
    <property type="match status" value="1"/>
</dbReference>
<feature type="transmembrane region" description="Helical" evidence="6">
    <location>
        <begin position="96"/>
        <end position="116"/>
    </location>
</feature>
<feature type="transmembrane region" description="Helical" evidence="6">
    <location>
        <begin position="12"/>
        <end position="32"/>
    </location>
</feature>
<evidence type="ECO:0000256" key="2">
    <source>
        <dbReference type="ARBA" id="ARBA00005977"/>
    </source>
</evidence>
<evidence type="ECO:0008006" key="9">
    <source>
        <dbReference type="Google" id="ProtNLM"/>
    </source>
</evidence>
<dbReference type="InParanoid" id="A0A1C7N685"/>
<dbReference type="PANTHER" id="PTHR28668:SF1">
    <property type="entry name" value="TRANSMEMBRANE PROTEIN 234"/>
    <property type="match status" value="1"/>
</dbReference>
<evidence type="ECO:0000313" key="8">
    <source>
        <dbReference type="Proteomes" id="UP000093000"/>
    </source>
</evidence>
<evidence type="ECO:0000313" key="7">
    <source>
        <dbReference type="EMBL" id="OBZ84642.1"/>
    </source>
</evidence>
<sequence length="173" mass="18842">MSSDIVRKAVQVSQLTGFILVAICWGSTNPLIKAGSKGLDKISEKYPEGGKKKWLAELKFLFTRWQYVLPLALNLSGSVVYYYTLGKSSMSLAVPITNSLTFIFSLLTGLCLGEDIGAIAHQEISDTWLGMALVVLGVVICKVELLSFDQVGCIDVAVPQRATDNYTVDSNMI</sequence>
<name>A0A1C7N685_9FUNG</name>
<comment type="caution">
    <text evidence="7">The sequence shown here is derived from an EMBL/GenBank/DDBJ whole genome shotgun (WGS) entry which is preliminary data.</text>
</comment>
<proteinExistence type="inferred from homology"/>
<dbReference type="OrthoDB" id="43458at2759"/>
<keyword evidence="5 6" id="KW-0472">Membrane</keyword>
<protein>
    <recommendedName>
        <fullName evidence="9">Transmembrane protein 234</fullName>
    </recommendedName>
</protein>